<evidence type="ECO:0000313" key="1">
    <source>
        <dbReference type="EMBL" id="VFK54354.1"/>
    </source>
</evidence>
<dbReference type="EMBL" id="CAADFX010000022">
    <property type="protein sequence ID" value="VFK54354.1"/>
    <property type="molecule type" value="Genomic_DNA"/>
</dbReference>
<dbReference type="AlphaFoldDB" id="A0A450ZKQ2"/>
<sequence length="86" mass="9946">MLNLETLMMRLGGSTPKLGTSIMRFQGSLAPKFQFAPLSLGNSGMQDSIHFNDMLHEREIRREWVERAVPTPDRIEEHDDGTRHFY</sequence>
<gene>
    <name evidence="1" type="ORF">BECKTUN1418D_GA0071000_102211</name>
</gene>
<reference evidence="1" key="1">
    <citation type="submission" date="2019-02" db="EMBL/GenBank/DDBJ databases">
        <authorList>
            <person name="Gruber-Vodicka R. H."/>
            <person name="Seah K. B. B."/>
        </authorList>
    </citation>
    <scope>NUCLEOTIDE SEQUENCE</scope>
    <source>
        <strain evidence="1">BECK_BY1</strain>
    </source>
</reference>
<name>A0A450ZKQ2_9GAMM</name>
<organism evidence="1">
    <name type="scientific">Candidatus Kentrum sp. TUN</name>
    <dbReference type="NCBI Taxonomy" id="2126343"/>
    <lineage>
        <taxon>Bacteria</taxon>
        <taxon>Pseudomonadati</taxon>
        <taxon>Pseudomonadota</taxon>
        <taxon>Gammaproteobacteria</taxon>
        <taxon>Candidatus Kentrum</taxon>
    </lineage>
</organism>
<protein>
    <submittedName>
        <fullName evidence="1">Uncharacterized protein</fullName>
    </submittedName>
</protein>
<proteinExistence type="predicted"/>
<accession>A0A450ZKQ2</accession>